<protein>
    <submittedName>
        <fullName evidence="1">Uncharacterized protein</fullName>
    </submittedName>
</protein>
<organism evidence="1 2">
    <name type="scientific">Fragilariopsis cylindrus CCMP1102</name>
    <dbReference type="NCBI Taxonomy" id="635003"/>
    <lineage>
        <taxon>Eukaryota</taxon>
        <taxon>Sar</taxon>
        <taxon>Stramenopiles</taxon>
        <taxon>Ochrophyta</taxon>
        <taxon>Bacillariophyta</taxon>
        <taxon>Bacillariophyceae</taxon>
        <taxon>Bacillariophycidae</taxon>
        <taxon>Bacillariales</taxon>
        <taxon>Bacillariaceae</taxon>
        <taxon>Fragilariopsis</taxon>
    </lineage>
</organism>
<dbReference type="InParanoid" id="A0A1E7F0D5"/>
<name>A0A1E7F0D5_9STRA</name>
<dbReference type="KEGG" id="fcy:FRACYDRAFT_270653"/>
<accession>A0A1E7F0D5</accession>
<sequence length="103" mass="11810">MSLPTYLFSCWTKEKFLRSYEDAGLWQTSMLDGLSGKETIADREKYRRWLVDCHKASYVPICLSGGEDFLTSQPAVVVPLERDIEEESGKISPRRGIMRQSAF</sequence>
<dbReference type="Proteomes" id="UP000095751">
    <property type="component" value="Unassembled WGS sequence"/>
</dbReference>
<dbReference type="OrthoDB" id="10333956at2759"/>
<reference evidence="1 2" key="1">
    <citation type="submission" date="2016-09" db="EMBL/GenBank/DDBJ databases">
        <title>Extensive genetic diversity and differential bi-allelic expression allows diatom success in the polar Southern Ocean.</title>
        <authorList>
            <consortium name="DOE Joint Genome Institute"/>
            <person name="Mock T."/>
            <person name="Otillar R.P."/>
            <person name="Strauss J."/>
            <person name="Dupont C."/>
            <person name="Frickenhaus S."/>
            <person name="Maumus F."/>
            <person name="Mcmullan M."/>
            <person name="Sanges R."/>
            <person name="Schmutz J."/>
            <person name="Toseland A."/>
            <person name="Valas R."/>
            <person name="Veluchamy A."/>
            <person name="Ward B.J."/>
            <person name="Allen A."/>
            <person name="Barry K."/>
            <person name="Falciatore A."/>
            <person name="Ferrante M."/>
            <person name="Fortunato A.E."/>
            <person name="Gloeckner G."/>
            <person name="Gruber A."/>
            <person name="Hipkin R."/>
            <person name="Janech M."/>
            <person name="Kroth P."/>
            <person name="Leese F."/>
            <person name="Lindquist E."/>
            <person name="Lyon B.R."/>
            <person name="Martin J."/>
            <person name="Mayer C."/>
            <person name="Parker M."/>
            <person name="Quesneville H."/>
            <person name="Raymond J."/>
            <person name="Uhlig C."/>
            <person name="Valentin K.U."/>
            <person name="Worden A.Z."/>
            <person name="Armbrust E.V."/>
            <person name="Bowler C."/>
            <person name="Green B."/>
            <person name="Moulton V."/>
            <person name="Van Oosterhout C."/>
            <person name="Grigoriev I."/>
        </authorList>
    </citation>
    <scope>NUCLEOTIDE SEQUENCE [LARGE SCALE GENOMIC DNA]</scope>
    <source>
        <strain evidence="1 2">CCMP1102</strain>
    </source>
</reference>
<gene>
    <name evidence="1" type="ORF">FRACYDRAFT_270653</name>
</gene>
<keyword evidence="2" id="KW-1185">Reference proteome</keyword>
<evidence type="ECO:0000313" key="2">
    <source>
        <dbReference type="Proteomes" id="UP000095751"/>
    </source>
</evidence>
<dbReference type="AlphaFoldDB" id="A0A1E7F0D5"/>
<dbReference type="EMBL" id="KV784366">
    <property type="protein sequence ID" value="OEU11678.1"/>
    <property type="molecule type" value="Genomic_DNA"/>
</dbReference>
<evidence type="ECO:0000313" key="1">
    <source>
        <dbReference type="EMBL" id="OEU11678.1"/>
    </source>
</evidence>
<proteinExistence type="predicted"/>